<accession>A0A547PNS3</accession>
<keyword evidence="2" id="KW-1185">Reference proteome</keyword>
<reference evidence="1 2" key="1">
    <citation type="submission" date="2019-06" db="EMBL/GenBank/DDBJ databases">
        <title>Paenimaribius caenipelagi gen. nov., sp. nov., isolated from a tidal flat.</title>
        <authorList>
            <person name="Yoon J.-H."/>
        </authorList>
    </citation>
    <scope>NUCLEOTIDE SEQUENCE [LARGE SCALE GENOMIC DNA]</scope>
    <source>
        <strain evidence="1 2">JBTF-M29</strain>
    </source>
</reference>
<dbReference type="RefSeq" id="WP_142835621.1">
    <property type="nucleotide sequence ID" value="NZ_VFSV01000034.1"/>
</dbReference>
<proteinExistence type="predicted"/>
<dbReference type="EMBL" id="VFSV01000034">
    <property type="protein sequence ID" value="TRD15770.1"/>
    <property type="molecule type" value="Genomic_DNA"/>
</dbReference>
<dbReference type="Proteomes" id="UP000318590">
    <property type="component" value="Unassembled WGS sequence"/>
</dbReference>
<gene>
    <name evidence="1" type="ORF">FEV53_15020</name>
</gene>
<dbReference type="AlphaFoldDB" id="A0A547PNS3"/>
<dbReference type="OrthoDB" id="7864211at2"/>
<protein>
    <submittedName>
        <fullName evidence="1">Uncharacterized protein</fullName>
    </submittedName>
</protein>
<comment type="caution">
    <text evidence="1">The sequence shown here is derived from an EMBL/GenBank/DDBJ whole genome shotgun (WGS) entry which is preliminary data.</text>
</comment>
<evidence type="ECO:0000313" key="2">
    <source>
        <dbReference type="Proteomes" id="UP000318590"/>
    </source>
</evidence>
<organism evidence="1 2">
    <name type="scientific">Palleronia caenipelagi</name>
    <dbReference type="NCBI Taxonomy" id="2489174"/>
    <lineage>
        <taxon>Bacteria</taxon>
        <taxon>Pseudomonadati</taxon>
        <taxon>Pseudomonadota</taxon>
        <taxon>Alphaproteobacteria</taxon>
        <taxon>Rhodobacterales</taxon>
        <taxon>Roseobacteraceae</taxon>
        <taxon>Palleronia</taxon>
    </lineage>
</organism>
<evidence type="ECO:0000313" key="1">
    <source>
        <dbReference type="EMBL" id="TRD15770.1"/>
    </source>
</evidence>
<sequence>MTNQTLLETLASTEGHATAYELLEATVCDSVSPAICTNPGCGYTTDMEPDQDQGWCEHCATNTVKSALVLAGMI</sequence>
<name>A0A547PNS3_9RHOB</name>